<protein>
    <recommendedName>
        <fullName evidence="9">Plasma membrane proteolipid 3</fullName>
    </recommendedName>
</protein>
<evidence type="ECO:0000256" key="5">
    <source>
        <dbReference type="ARBA" id="ARBA00023136"/>
    </source>
</evidence>
<organism evidence="7 8">
    <name type="scientific">Amorphotheca resinae ATCC 22711</name>
    <dbReference type="NCBI Taxonomy" id="857342"/>
    <lineage>
        <taxon>Eukaryota</taxon>
        <taxon>Fungi</taxon>
        <taxon>Dikarya</taxon>
        <taxon>Ascomycota</taxon>
        <taxon>Pezizomycotina</taxon>
        <taxon>Leotiomycetes</taxon>
        <taxon>Helotiales</taxon>
        <taxon>Amorphothecaceae</taxon>
        <taxon>Amorphotheca</taxon>
    </lineage>
</organism>
<feature type="non-terminal residue" evidence="7">
    <location>
        <position position="1"/>
    </location>
</feature>
<dbReference type="EMBL" id="KZ679008">
    <property type="protein sequence ID" value="PSS23246.1"/>
    <property type="molecule type" value="Genomic_DNA"/>
</dbReference>
<evidence type="ECO:0000256" key="3">
    <source>
        <dbReference type="ARBA" id="ARBA00022692"/>
    </source>
</evidence>
<dbReference type="PANTHER" id="PTHR21659:SF42">
    <property type="entry name" value="UPF0057 MEMBRANE PROTEIN ZK632.10-RELATED"/>
    <property type="match status" value="1"/>
</dbReference>
<dbReference type="Pfam" id="PF01679">
    <property type="entry name" value="Pmp3"/>
    <property type="match status" value="1"/>
</dbReference>
<keyword evidence="4 6" id="KW-1133">Transmembrane helix</keyword>
<dbReference type="OrthoDB" id="2152119at2759"/>
<evidence type="ECO:0000256" key="4">
    <source>
        <dbReference type="ARBA" id="ARBA00022989"/>
    </source>
</evidence>
<dbReference type="InParanoid" id="A0A2T3B8M9"/>
<dbReference type="AlphaFoldDB" id="A0A2T3B8M9"/>
<dbReference type="GeneID" id="36578128"/>
<feature type="transmembrane region" description="Helical" evidence="6">
    <location>
        <begin position="15"/>
        <end position="36"/>
    </location>
</feature>
<evidence type="ECO:0000256" key="1">
    <source>
        <dbReference type="ARBA" id="ARBA00004370"/>
    </source>
</evidence>
<sequence>PPFGVFLVAGCGADVVINLLLLLLGFLPGYLHAFYIEYTYCQRRDMAARGRFFKFRAPCIYSRRVQCGGRRYRTVAQHI</sequence>
<keyword evidence="8" id="KW-1185">Reference proteome</keyword>
<dbReference type="Proteomes" id="UP000241818">
    <property type="component" value="Unassembled WGS sequence"/>
</dbReference>
<accession>A0A2T3B8M9</accession>
<comment type="similarity">
    <text evidence="2">Belongs to the UPF0057 (PMP3) family.</text>
</comment>
<dbReference type="RefSeq" id="XP_024723292.1">
    <property type="nucleotide sequence ID" value="XM_024870047.1"/>
</dbReference>
<keyword evidence="5 6" id="KW-0472">Membrane</keyword>
<keyword evidence="3 6" id="KW-0812">Transmembrane</keyword>
<evidence type="ECO:0000313" key="7">
    <source>
        <dbReference type="EMBL" id="PSS23246.1"/>
    </source>
</evidence>
<gene>
    <name evidence="7" type="ORF">M430DRAFT_97525</name>
</gene>
<dbReference type="GO" id="GO:0016020">
    <property type="term" value="C:membrane"/>
    <property type="evidence" value="ECO:0007669"/>
    <property type="project" value="UniProtKB-SubCell"/>
</dbReference>
<evidence type="ECO:0000256" key="2">
    <source>
        <dbReference type="ARBA" id="ARBA00009530"/>
    </source>
</evidence>
<evidence type="ECO:0000313" key="8">
    <source>
        <dbReference type="Proteomes" id="UP000241818"/>
    </source>
</evidence>
<reference evidence="7 8" key="1">
    <citation type="journal article" date="2018" name="New Phytol.">
        <title>Comparative genomics and transcriptomics depict ericoid mycorrhizal fungi as versatile saprotrophs and plant mutualists.</title>
        <authorList>
            <person name="Martino E."/>
            <person name="Morin E."/>
            <person name="Grelet G.A."/>
            <person name="Kuo A."/>
            <person name="Kohler A."/>
            <person name="Daghino S."/>
            <person name="Barry K.W."/>
            <person name="Cichocki N."/>
            <person name="Clum A."/>
            <person name="Dockter R.B."/>
            <person name="Hainaut M."/>
            <person name="Kuo R.C."/>
            <person name="LaButti K."/>
            <person name="Lindahl B.D."/>
            <person name="Lindquist E.A."/>
            <person name="Lipzen A."/>
            <person name="Khouja H.R."/>
            <person name="Magnuson J."/>
            <person name="Murat C."/>
            <person name="Ohm R.A."/>
            <person name="Singer S.W."/>
            <person name="Spatafora J.W."/>
            <person name="Wang M."/>
            <person name="Veneault-Fourrey C."/>
            <person name="Henrissat B."/>
            <person name="Grigoriev I.V."/>
            <person name="Martin F.M."/>
            <person name="Perotto S."/>
        </authorList>
    </citation>
    <scope>NUCLEOTIDE SEQUENCE [LARGE SCALE GENOMIC DNA]</scope>
    <source>
        <strain evidence="7 8">ATCC 22711</strain>
    </source>
</reference>
<comment type="subcellular location">
    <subcellularLocation>
        <location evidence="1">Membrane</location>
    </subcellularLocation>
</comment>
<proteinExistence type="inferred from homology"/>
<name>A0A2T3B8M9_AMORE</name>
<evidence type="ECO:0000256" key="6">
    <source>
        <dbReference type="SAM" id="Phobius"/>
    </source>
</evidence>
<dbReference type="InterPro" id="IPR000612">
    <property type="entry name" value="PMP3"/>
</dbReference>
<dbReference type="PANTHER" id="PTHR21659">
    <property type="entry name" value="HYDROPHOBIC PROTEIN RCI2 LOW TEMPERATURE AND SALT RESPONSIVE PROTEIN LTI6 -RELATED"/>
    <property type="match status" value="1"/>
</dbReference>
<evidence type="ECO:0008006" key="9">
    <source>
        <dbReference type="Google" id="ProtNLM"/>
    </source>
</evidence>